<keyword evidence="3" id="KW-1185">Reference proteome</keyword>
<reference evidence="2 3" key="1">
    <citation type="submission" date="2021-01" db="EMBL/GenBank/DDBJ databases">
        <title>Isolation and description of Catonella massiliensis sp. nov., a novel Catonella species, isolated from a stable periodontitis subject.</title>
        <authorList>
            <person name="Antezack A."/>
            <person name="Boxberger M."/>
            <person name="La Scola B."/>
            <person name="Monnet-Corti V."/>
        </authorList>
    </citation>
    <scope>NUCLEOTIDE SEQUENCE [LARGE SCALE GENOMIC DNA]</scope>
    <source>
        <strain evidence="2 3">Marseille-Q4567</strain>
    </source>
</reference>
<dbReference type="EMBL" id="JAEPRJ010000001">
    <property type="protein sequence ID" value="MBK5896244.1"/>
    <property type="molecule type" value="Genomic_DNA"/>
</dbReference>
<dbReference type="PIRSF" id="PIRSF018297">
    <property type="entry name" value="Doc"/>
    <property type="match status" value="1"/>
</dbReference>
<dbReference type="Pfam" id="PF02661">
    <property type="entry name" value="Fic"/>
    <property type="match status" value="1"/>
</dbReference>
<dbReference type="PROSITE" id="PS51459">
    <property type="entry name" value="FIDO"/>
    <property type="match status" value="1"/>
</dbReference>
<dbReference type="RefSeq" id="WP_208427830.1">
    <property type="nucleotide sequence ID" value="NZ_JAEPRJ010000001.1"/>
</dbReference>
<feature type="domain" description="Fido" evidence="1">
    <location>
        <begin position="4"/>
        <end position="122"/>
    </location>
</feature>
<name>A0ABS1IWH1_9FIRM</name>
<evidence type="ECO:0000313" key="3">
    <source>
        <dbReference type="Proteomes" id="UP000604730"/>
    </source>
</evidence>
<organism evidence="2 3">
    <name type="scientific">Catonella massiliensis</name>
    <dbReference type="NCBI Taxonomy" id="2799636"/>
    <lineage>
        <taxon>Bacteria</taxon>
        <taxon>Bacillati</taxon>
        <taxon>Bacillota</taxon>
        <taxon>Clostridia</taxon>
        <taxon>Lachnospirales</taxon>
        <taxon>Lachnospiraceae</taxon>
        <taxon>Catonella</taxon>
    </lineage>
</organism>
<dbReference type="PANTHER" id="PTHR39426">
    <property type="entry name" value="HOMOLOGY TO DEATH-ON-CURING PROTEIN OF PHAGE P1"/>
    <property type="match status" value="1"/>
</dbReference>
<dbReference type="PANTHER" id="PTHR39426:SF1">
    <property type="entry name" value="HOMOLOGY TO DEATH-ON-CURING PROTEIN OF PHAGE P1"/>
    <property type="match status" value="1"/>
</dbReference>
<proteinExistence type="predicted"/>
<sequence>MIRLSKEQILILHSHLIKETGGSDGVRDNNLLESAIETPFQSFGGIELYPSIQEKAVRLGYGLIKNHCMVDGNKRIGAHAMLVLLALNGIELSYTQKELYVVILDVAAGKQEYEDLLDWVRGHQN</sequence>
<comment type="caution">
    <text evidence="2">The sequence shown here is derived from an EMBL/GenBank/DDBJ whole genome shotgun (WGS) entry which is preliminary data.</text>
</comment>
<dbReference type="InterPro" id="IPR036597">
    <property type="entry name" value="Fido-like_dom_sf"/>
</dbReference>
<dbReference type="InterPro" id="IPR053737">
    <property type="entry name" value="Type_II_TA_Toxin"/>
</dbReference>
<evidence type="ECO:0000313" key="2">
    <source>
        <dbReference type="EMBL" id="MBK5896244.1"/>
    </source>
</evidence>
<gene>
    <name evidence="2" type="ORF">JJN12_00365</name>
</gene>
<accession>A0ABS1IWH1</accession>
<dbReference type="Gene3D" id="1.20.120.1870">
    <property type="entry name" value="Fic/DOC protein, Fido domain"/>
    <property type="match status" value="1"/>
</dbReference>
<dbReference type="NCBIfam" id="TIGR01550">
    <property type="entry name" value="DOC_P1"/>
    <property type="match status" value="1"/>
</dbReference>
<dbReference type="InterPro" id="IPR006440">
    <property type="entry name" value="Doc"/>
</dbReference>
<protein>
    <submittedName>
        <fullName evidence="2">Type II toxin-antitoxin system death-on-curing family toxin</fullName>
    </submittedName>
</protein>
<dbReference type="Proteomes" id="UP000604730">
    <property type="component" value="Unassembled WGS sequence"/>
</dbReference>
<evidence type="ECO:0000259" key="1">
    <source>
        <dbReference type="PROSITE" id="PS51459"/>
    </source>
</evidence>
<dbReference type="InterPro" id="IPR003812">
    <property type="entry name" value="Fido"/>
</dbReference>
<dbReference type="SUPFAM" id="SSF140931">
    <property type="entry name" value="Fic-like"/>
    <property type="match status" value="1"/>
</dbReference>